<dbReference type="KEGG" id="azq:G3580_04660"/>
<dbReference type="Gene3D" id="3.40.50.2000">
    <property type="entry name" value="Glycogen Phosphorylase B"/>
    <property type="match status" value="2"/>
</dbReference>
<dbReference type="SUPFAM" id="SSF53756">
    <property type="entry name" value="UDP-Glycosyltransferase/glycogen phosphorylase"/>
    <property type="match status" value="1"/>
</dbReference>
<dbReference type="Pfam" id="PF13579">
    <property type="entry name" value="Glyco_trans_4_4"/>
    <property type="match status" value="1"/>
</dbReference>
<evidence type="ECO:0000259" key="2">
    <source>
        <dbReference type="Pfam" id="PF13579"/>
    </source>
</evidence>
<dbReference type="Pfam" id="PF00534">
    <property type="entry name" value="Glycos_transf_1"/>
    <property type="match status" value="1"/>
</dbReference>
<proteinExistence type="predicted"/>
<dbReference type="PANTHER" id="PTHR12526">
    <property type="entry name" value="GLYCOSYLTRANSFERASE"/>
    <property type="match status" value="1"/>
</dbReference>
<name>A0A6C1B466_9RHOO</name>
<evidence type="ECO:0000313" key="4">
    <source>
        <dbReference type="Proteomes" id="UP000501991"/>
    </source>
</evidence>
<accession>A0A6C1B466</accession>
<evidence type="ECO:0000313" key="3">
    <source>
        <dbReference type="EMBL" id="QID16994.1"/>
    </source>
</evidence>
<dbReference type="PANTHER" id="PTHR12526:SF636">
    <property type="entry name" value="BLL3647 PROTEIN"/>
    <property type="match status" value="1"/>
</dbReference>
<keyword evidence="4" id="KW-1185">Reference proteome</keyword>
<dbReference type="GO" id="GO:0016757">
    <property type="term" value="F:glycosyltransferase activity"/>
    <property type="evidence" value="ECO:0007669"/>
    <property type="project" value="InterPro"/>
</dbReference>
<reference evidence="3 4" key="1">
    <citation type="submission" date="2020-02" db="EMBL/GenBank/DDBJ databases">
        <title>Nitrogenibacter mangrovi gen. nov., sp. nov. isolated from mangrove sediment, a denitrifying betaproteobacterium.</title>
        <authorList>
            <person name="Liao H."/>
            <person name="Tian Y."/>
        </authorList>
    </citation>
    <scope>NUCLEOTIDE SEQUENCE [LARGE SCALE GENOMIC DNA]</scope>
    <source>
        <strain evidence="3 4">M9-3-2</strain>
    </source>
</reference>
<dbReference type="AlphaFoldDB" id="A0A6C1B466"/>
<keyword evidence="3" id="KW-0808">Transferase</keyword>
<dbReference type="InterPro" id="IPR028098">
    <property type="entry name" value="Glyco_trans_4-like_N"/>
</dbReference>
<organism evidence="3 4">
    <name type="scientific">Nitrogeniibacter mangrovi</name>
    <dbReference type="NCBI Taxonomy" id="2016596"/>
    <lineage>
        <taxon>Bacteria</taxon>
        <taxon>Pseudomonadati</taxon>
        <taxon>Pseudomonadota</taxon>
        <taxon>Betaproteobacteria</taxon>
        <taxon>Rhodocyclales</taxon>
        <taxon>Zoogloeaceae</taxon>
        <taxon>Nitrogeniibacter</taxon>
    </lineage>
</organism>
<sequence>MKILLVNHLLDPVTGGGTAERTLQLARFLNREGAECTVLGLNIGDLGSGEHLARRYGVDVMAIPCINERYFVPWLMPWRLKQLVREVDVVLLSGHWTLLNALFFRACRRNGTPYLFCPAGALKPFGRSTLLKWIYAKLVGSAVAREAAACIAVTEAEIADFVDRGVAAERVAVIPNGIDPDQYVLNDTALAVERFRTEHGLGDARVVLFLGRLNPIKGPDLLLEAFSQLAQQLPDVRLLLAGPDGGMRTDLEARANALGLADRVHFAGYVGGDDKLAALHTAEILAIPSRREAMSIVVLEAGICARPSVFTDTCGLESLARAGAGVMTPVSEDALAAGLLQLLEAPEQSREAGVKLQRIIRAEYLWQSQARRVLTLAAQVLLPR</sequence>
<feature type="domain" description="Glycosyltransferase subfamily 4-like N-terminal" evidence="2">
    <location>
        <begin position="16"/>
        <end position="177"/>
    </location>
</feature>
<protein>
    <submittedName>
        <fullName evidence="3">Glycosyltransferase</fullName>
    </submittedName>
</protein>
<dbReference type="Proteomes" id="UP000501991">
    <property type="component" value="Chromosome"/>
</dbReference>
<gene>
    <name evidence="3" type="ORF">G3580_04660</name>
</gene>
<dbReference type="EMBL" id="CP048836">
    <property type="protein sequence ID" value="QID16994.1"/>
    <property type="molecule type" value="Genomic_DNA"/>
</dbReference>
<feature type="domain" description="Glycosyl transferase family 1" evidence="1">
    <location>
        <begin position="195"/>
        <end position="351"/>
    </location>
</feature>
<dbReference type="InterPro" id="IPR001296">
    <property type="entry name" value="Glyco_trans_1"/>
</dbReference>
<evidence type="ECO:0000259" key="1">
    <source>
        <dbReference type="Pfam" id="PF00534"/>
    </source>
</evidence>
<dbReference type="RefSeq" id="WP_173764160.1">
    <property type="nucleotide sequence ID" value="NZ_CP048836.1"/>
</dbReference>